<evidence type="ECO:0000256" key="2">
    <source>
        <dbReference type="ARBA" id="ARBA00020000"/>
    </source>
</evidence>
<feature type="compositionally biased region" description="Acidic residues" evidence="3">
    <location>
        <begin position="37"/>
        <end position="72"/>
    </location>
</feature>
<dbReference type="VEuPathDB" id="VectorBase:LLONM1_001249"/>
<evidence type="ECO:0000259" key="4">
    <source>
        <dbReference type="SMART" id="SM00993"/>
    </source>
</evidence>
<evidence type="ECO:0000313" key="5">
    <source>
        <dbReference type="EMBL" id="MBC1177889.1"/>
    </source>
</evidence>
<evidence type="ECO:0000256" key="3">
    <source>
        <dbReference type="SAM" id="MobiDB-lite"/>
    </source>
</evidence>
<dbReference type="EnsemblMetazoa" id="LLOJ002550-RA">
    <property type="protein sequence ID" value="LLOJ002550-PA"/>
    <property type="gene ID" value="LLOJ002550"/>
</dbReference>
<dbReference type="EMBL" id="AJWK01008362">
    <property type="status" value="NOT_ANNOTATED_CDS"/>
    <property type="molecule type" value="Genomic_DNA"/>
</dbReference>
<dbReference type="PANTHER" id="PTHR13275:SF4">
    <property type="entry name" value="VACUOLAR PROTEIN SORTING-ASSOCIATED PROTEIN 72 HOMOLOG"/>
    <property type="match status" value="1"/>
</dbReference>
<dbReference type="SMART" id="SM00993">
    <property type="entry name" value="YL1_C"/>
    <property type="match status" value="1"/>
</dbReference>
<dbReference type="Pfam" id="PF08265">
    <property type="entry name" value="YL1_C"/>
    <property type="match status" value="1"/>
</dbReference>
<reference evidence="7" key="1">
    <citation type="submission" date="2012-05" db="EMBL/GenBank/DDBJ databases">
        <title>Whole Genome Assembly of Lutzomyia longipalpis.</title>
        <authorList>
            <person name="Richards S."/>
            <person name="Qu C."/>
            <person name="Dillon R."/>
            <person name="Worley K."/>
            <person name="Scherer S."/>
            <person name="Batterton M."/>
            <person name="Taylor A."/>
            <person name="Hawes A."/>
            <person name="Hernandez B."/>
            <person name="Kovar C."/>
            <person name="Mandapat C."/>
            <person name="Pham C."/>
            <person name="Qu C."/>
            <person name="Jing C."/>
            <person name="Bess C."/>
            <person name="Bandaranaike D."/>
            <person name="Ngo D."/>
            <person name="Ongeri F."/>
            <person name="Arias F."/>
            <person name="Lara F."/>
            <person name="Weissenberger G."/>
            <person name="Kamau G."/>
            <person name="Han H."/>
            <person name="Shen H."/>
            <person name="Dinh H."/>
            <person name="Khalil I."/>
            <person name="Jones J."/>
            <person name="Shafer J."/>
            <person name="Jayaseelan J."/>
            <person name="Quiroz J."/>
            <person name="Blankenburg K."/>
            <person name="Nguyen L."/>
            <person name="Jackson L."/>
            <person name="Francisco L."/>
            <person name="Tang L.-Y."/>
            <person name="Pu L.-L."/>
            <person name="Perales L."/>
            <person name="Lorensuhewa L."/>
            <person name="Munidasa M."/>
            <person name="Coyle M."/>
            <person name="Taylor M."/>
            <person name="Puazo M."/>
            <person name="Firestine M."/>
            <person name="Scheel M."/>
            <person name="Javaid M."/>
            <person name="Wang M."/>
            <person name="Li M."/>
            <person name="Tabassum N."/>
            <person name="Saada N."/>
            <person name="Osuji N."/>
            <person name="Aqrawi P."/>
            <person name="Fu Q."/>
            <person name="Thornton R."/>
            <person name="Raj R."/>
            <person name="Goodspeed R."/>
            <person name="Mata R."/>
            <person name="Najjar R."/>
            <person name="Gubbala S."/>
            <person name="Lee S."/>
            <person name="Denson S."/>
            <person name="Patil S."/>
            <person name="Macmil S."/>
            <person name="Qi S."/>
            <person name="Matskevitch T."/>
            <person name="Palculict T."/>
            <person name="Mathew T."/>
            <person name="Vee V."/>
            <person name="Velamala V."/>
            <person name="Korchina V."/>
            <person name="Cai W."/>
            <person name="Liu W."/>
            <person name="Dai W."/>
            <person name="Zou X."/>
            <person name="Zhu Y."/>
            <person name="Zhang Y."/>
            <person name="Wu Y.-Q."/>
            <person name="Xin Y."/>
            <person name="Nazarath L."/>
            <person name="Kovar C."/>
            <person name="Han Y."/>
            <person name="Muzny D."/>
            <person name="Gibbs R."/>
        </authorList>
    </citation>
    <scope>NUCLEOTIDE SEQUENCE [LARGE SCALE GENOMIC DNA]</scope>
    <source>
        <strain evidence="7">Jacobina</strain>
    </source>
</reference>
<proteinExistence type="inferred from homology"/>
<comment type="similarity">
    <text evidence="1">Belongs to the VPS72/YL1 family.</text>
</comment>
<dbReference type="EMBL" id="GITU01009186">
    <property type="protein sequence ID" value="MBC1177889.1"/>
    <property type="molecule type" value="Transcribed_RNA"/>
</dbReference>
<organism evidence="6 7">
    <name type="scientific">Lutzomyia longipalpis</name>
    <name type="common">Sand fly</name>
    <dbReference type="NCBI Taxonomy" id="7200"/>
    <lineage>
        <taxon>Eukaryota</taxon>
        <taxon>Metazoa</taxon>
        <taxon>Ecdysozoa</taxon>
        <taxon>Arthropoda</taxon>
        <taxon>Hexapoda</taxon>
        <taxon>Insecta</taxon>
        <taxon>Pterygota</taxon>
        <taxon>Neoptera</taxon>
        <taxon>Endopterygota</taxon>
        <taxon>Diptera</taxon>
        <taxon>Nematocera</taxon>
        <taxon>Psychodoidea</taxon>
        <taxon>Psychodidae</taxon>
        <taxon>Lutzomyia</taxon>
        <taxon>Lutzomyia</taxon>
    </lineage>
</organism>
<dbReference type="Proteomes" id="UP000092461">
    <property type="component" value="Unassembled WGS sequence"/>
</dbReference>
<evidence type="ECO:0000313" key="6">
    <source>
        <dbReference type="EnsemblMetazoa" id="LLOJ002550-PA"/>
    </source>
</evidence>
<dbReference type="PANTHER" id="PTHR13275">
    <property type="entry name" value="YL-1 PROTEIN TRANSCRIPTION FACTOR-LIKE 1"/>
    <property type="match status" value="1"/>
</dbReference>
<keyword evidence="7" id="KW-1185">Reference proteome</keyword>
<dbReference type="GO" id="GO:0005634">
    <property type="term" value="C:nucleus"/>
    <property type="evidence" value="ECO:0007669"/>
    <property type="project" value="TreeGrafter"/>
</dbReference>
<dbReference type="AlphaFoldDB" id="A0A1B0CDY0"/>
<feature type="compositionally biased region" description="Basic and acidic residues" evidence="3">
    <location>
        <begin position="86"/>
        <end position="102"/>
    </location>
</feature>
<dbReference type="Pfam" id="PF05764">
    <property type="entry name" value="YL1"/>
    <property type="match status" value="1"/>
</dbReference>
<accession>A0A1B0CDY0</accession>
<evidence type="ECO:0000256" key="1">
    <source>
        <dbReference type="ARBA" id="ARBA00006832"/>
    </source>
</evidence>
<dbReference type="InterPro" id="IPR013272">
    <property type="entry name" value="Vps72/YL1_C"/>
</dbReference>
<dbReference type="InterPro" id="IPR046757">
    <property type="entry name" value="YL1_N"/>
</dbReference>
<evidence type="ECO:0000313" key="7">
    <source>
        <dbReference type="Proteomes" id="UP000092461"/>
    </source>
</evidence>
<reference evidence="5" key="2">
    <citation type="journal article" date="2020" name="BMC">
        <title>Leishmania infection induces a limited differential gene expression in the sand fly midgut.</title>
        <authorList>
            <person name="Coutinho-Abreu I.V."/>
            <person name="Serafim T.D."/>
            <person name="Meneses C."/>
            <person name="Kamhawi S."/>
            <person name="Oliveira F."/>
            <person name="Valenzuela J.G."/>
        </authorList>
    </citation>
    <scope>NUCLEOTIDE SEQUENCE</scope>
    <source>
        <strain evidence="5">Jacobina</strain>
        <tissue evidence="5">Midgut</tissue>
    </source>
</reference>
<feature type="compositionally biased region" description="Basic residues" evidence="3">
    <location>
        <begin position="108"/>
        <end position="124"/>
    </location>
</feature>
<feature type="domain" description="Vps72/YL1 C-terminal" evidence="4">
    <location>
        <begin position="301"/>
        <end position="330"/>
    </location>
</feature>
<feature type="region of interest" description="Disordered" evidence="3">
    <location>
        <begin position="28"/>
        <end position="132"/>
    </location>
</feature>
<dbReference type="VEuPathDB" id="VectorBase:LLOJ002550"/>
<sequence>MAATRERRCNAGNRIARLLDDEEEDDFYKTSYGGFQEAEDDKDYEQKDEEDDVVDSDFSIDENDEPVSDQEEERVTRKRRGVVTKAYKEPVKKQPVAKDKKAASAKPVQKKAAKPKGVEKRHPKFTVIDSGRKSFRRSTALKSAATQHRLKQLNEAKKHKKVVVKTEEWIPTQEELLEEALETEKENLKSLEKYQKMELEKKKTRPTKRAFTGPIIRYQSVSMPLIEELSIDLTPVKAEEEPGETDVTMKFKSKRKTANSRAAAKTGPRVERTFITFENDIDNKVFEKYFPGAKKKPHRSRICPITHLPARYFDPVTKLPYRNLSAFKIIREGYYRQLEEKGNPENPEIAKWLQWRKQVKEQKQKNNKTQKSS</sequence>
<reference evidence="6" key="3">
    <citation type="submission" date="2020-05" db="UniProtKB">
        <authorList>
            <consortium name="EnsemblMetazoa"/>
        </authorList>
    </citation>
    <scope>IDENTIFICATION</scope>
    <source>
        <strain evidence="6">Jacobina</strain>
    </source>
</reference>
<protein>
    <recommendedName>
        <fullName evidence="2">Vacuolar protein sorting-associated protein 72 homolog</fullName>
    </recommendedName>
</protein>
<name>A0A1B0CDY0_LUTLO</name>